<dbReference type="EMBL" id="MSZX01000010">
    <property type="protein sequence ID" value="OPA74796.1"/>
    <property type="molecule type" value="Genomic_DNA"/>
</dbReference>
<reference evidence="8 9" key="1">
    <citation type="submission" date="2017-01" db="EMBL/GenBank/DDBJ databases">
        <title>Genome analysis of Paenibacillus selenitrireducens ES3-24.</title>
        <authorList>
            <person name="Xu D."/>
            <person name="Yao R."/>
            <person name="Zheng S."/>
        </authorList>
    </citation>
    <scope>NUCLEOTIDE SEQUENCE [LARGE SCALE GENOMIC DNA]</scope>
    <source>
        <strain evidence="8 9">ES3-24</strain>
    </source>
</reference>
<dbReference type="GO" id="GO:0005886">
    <property type="term" value="C:plasma membrane"/>
    <property type="evidence" value="ECO:0007669"/>
    <property type="project" value="UniProtKB-SubCell"/>
</dbReference>
<gene>
    <name evidence="8" type="ORF">BVG16_22930</name>
</gene>
<comment type="caution">
    <text evidence="8">The sequence shown here is derived from an EMBL/GenBank/DDBJ whole genome shotgun (WGS) entry which is preliminary data.</text>
</comment>
<evidence type="ECO:0000256" key="6">
    <source>
        <dbReference type="ARBA" id="ARBA00023136"/>
    </source>
</evidence>
<comment type="similarity">
    <text evidence="2">Belongs to the UPF0719 family.</text>
</comment>
<dbReference type="Pfam" id="PF03994">
    <property type="entry name" value="DUF350"/>
    <property type="match status" value="1"/>
</dbReference>
<proteinExistence type="inferred from homology"/>
<evidence type="ECO:0000256" key="7">
    <source>
        <dbReference type="SAM" id="Phobius"/>
    </source>
</evidence>
<evidence type="ECO:0000256" key="4">
    <source>
        <dbReference type="ARBA" id="ARBA00022692"/>
    </source>
</evidence>
<dbReference type="OrthoDB" id="2678278at2"/>
<dbReference type="STRING" id="1324314.BVG16_22930"/>
<evidence type="ECO:0000256" key="3">
    <source>
        <dbReference type="ARBA" id="ARBA00022475"/>
    </source>
</evidence>
<accession>A0A1T2X530</accession>
<keyword evidence="5 7" id="KW-1133">Transmembrane helix</keyword>
<dbReference type="AlphaFoldDB" id="A0A1T2X530"/>
<name>A0A1T2X530_9BACL</name>
<evidence type="ECO:0000256" key="5">
    <source>
        <dbReference type="ARBA" id="ARBA00022989"/>
    </source>
</evidence>
<organism evidence="8 9">
    <name type="scientific">Paenibacillus selenitireducens</name>
    <dbReference type="NCBI Taxonomy" id="1324314"/>
    <lineage>
        <taxon>Bacteria</taxon>
        <taxon>Bacillati</taxon>
        <taxon>Bacillota</taxon>
        <taxon>Bacilli</taxon>
        <taxon>Bacillales</taxon>
        <taxon>Paenibacillaceae</taxon>
        <taxon>Paenibacillus</taxon>
    </lineage>
</organism>
<keyword evidence="6 7" id="KW-0472">Membrane</keyword>
<sequence>MVWADLMRILVWTGAGAVLLCMIMFVDSLFTPYKDMEEMKKGNTAVTLRFVMKLVAQGYILSSSIAKSDSLWDGLVISVVSFIILLVLEWLVRMVLRSAFGLKLDEGTKEGLIPHALFGGSLHIVGALIIAACL</sequence>
<protein>
    <submittedName>
        <fullName evidence="8">DUF350 domain-containing protein</fullName>
    </submittedName>
</protein>
<evidence type="ECO:0000313" key="8">
    <source>
        <dbReference type="EMBL" id="OPA74796.1"/>
    </source>
</evidence>
<keyword evidence="3" id="KW-1003">Cell membrane</keyword>
<keyword evidence="4 7" id="KW-0812">Transmembrane</keyword>
<feature type="transmembrane region" description="Helical" evidence="7">
    <location>
        <begin position="6"/>
        <end position="26"/>
    </location>
</feature>
<dbReference type="InterPro" id="IPR007140">
    <property type="entry name" value="DUF350"/>
</dbReference>
<evidence type="ECO:0000313" key="9">
    <source>
        <dbReference type="Proteomes" id="UP000190188"/>
    </source>
</evidence>
<dbReference type="PANTHER" id="PTHR40043:SF1">
    <property type="entry name" value="UPF0719 INNER MEMBRANE PROTEIN YJFL"/>
    <property type="match status" value="1"/>
</dbReference>
<dbReference type="Proteomes" id="UP000190188">
    <property type="component" value="Unassembled WGS sequence"/>
</dbReference>
<comment type="subcellular location">
    <subcellularLocation>
        <location evidence="1">Cell membrane</location>
        <topology evidence="1">Multi-pass membrane protein</topology>
    </subcellularLocation>
</comment>
<dbReference type="RefSeq" id="WP_078501707.1">
    <property type="nucleotide sequence ID" value="NZ_MSZX01000010.1"/>
</dbReference>
<feature type="transmembrane region" description="Helical" evidence="7">
    <location>
        <begin position="71"/>
        <end position="92"/>
    </location>
</feature>
<feature type="transmembrane region" description="Helical" evidence="7">
    <location>
        <begin position="112"/>
        <end position="132"/>
    </location>
</feature>
<evidence type="ECO:0000256" key="2">
    <source>
        <dbReference type="ARBA" id="ARBA00005779"/>
    </source>
</evidence>
<feature type="transmembrane region" description="Helical" evidence="7">
    <location>
        <begin position="46"/>
        <end position="65"/>
    </location>
</feature>
<evidence type="ECO:0000256" key="1">
    <source>
        <dbReference type="ARBA" id="ARBA00004651"/>
    </source>
</evidence>
<dbReference type="PANTHER" id="PTHR40043">
    <property type="entry name" value="UPF0719 INNER MEMBRANE PROTEIN YJFL"/>
    <property type="match status" value="1"/>
</dbReference>
<keyword evidence="9" id="KW-1185">Reference proteome</keyword>